<dbReference type="AlphaFoldDB" id="A0A1M5WN03"/>
<protein>
    <submittedName>
        <fullName evidence="5">Two component transcriptional regulator, LytTR family</fullName>
    </submittedName>
</protein>
<dbReference type="Pfam" id="PF04397">
    <property type="entry name" value="LytTR"/>
    <property type="match status" value="1"/>
</dbReference>
<feature type="domain" description="Response regulatory" evidence="3">
    <location>
        <begin position="5"/>
        <end position="117"/>
    </location>
</feature>
<dbReference type="Proteomes" id="UP000184109">
    <property type="component" value="Unassembled WGS sequence"/>
</dbReference>
<accession>A0A1M5WN03</accession>
<evidence type="ECO:0000256" key="1">
    <source>
        <dbReference type="ARBA" id="ARBA00022553"/>
    </source>
</evidence>
<dbReference type="PROSITE" id="PS50930">
    <property type="entry name" value="HTH_LYTTR"/>
    <property type="match status" value="1"/>
</dbReference>
<dbReference type="GO" id="GO:0003677">
    <property type="term" value="F:DNA binding"/>
    <property type="evidence" value="ECO:0007669"/>
    <property type="project" value="InterPro"/>
</dbReference>
<dbReference type="OrthoDB" id="2168082at2"/>
<dbReference type="Gene3D" id="2.40.50.1020">
    <property type="entry name" value="LytTr DNA-binding domain"/>
    <property type="match status" value="1"/>
</dbReference>
<proteinExistence type="predicted"/>
<dbReference type="InterPro" id="IPR001789">
    <property type="entry name" value="Sig_transdc_resp-reg_receiver"/>
</dbReference>
<evidence type="ECO:0000259" key="4">
    <source>
        <dbReference type="PROSITE" id="PS50930"/>
    </source>
</evidence>
<dbReference type="PANTHER" id="PTHR44591:SF3">
    <property type="entry name" value="RESPONSE REGULATORY DOMAIN-CONTAINING PROTEIN"/>
    <property type="match status" value="1"/>
</dbReference>
<dbReference type="Gene3D" id="3.40.50.2300">
    <property type="match status" value="1"/>
</dbReference>
<organism evidence="5 6">
    <name type="scientific">Wenyingzhuangia marina</name>
    <dbReference type="NCBI Taxonomy" id="1195760"/>
    <lineage>
        <taxon>Bacteria</taxon>
        <taxon>Pseudomonadati</taxon>
        <taxon>Bacteroidota</taxon>
        <taxon>Flavobacteriia</taxon>
        <taxon>Flavobacteriales</taxon>
        <taxon>Flavobacteriaceae</taxon>
        <taxon>Wenyingzhuangia</taxon>
    </lineage>
</organism>
<dbReference type="InterPro" id="IPR007492">
    <property type="entry name" value="LytTR_DNA-bd_dom"/>
</dbReference>
<dbReference type="SUPFAM" id="SSF52172">
    <property type="entry name" value="CheY-like"/>
    <property type="match status" value="1"/>
</dbReference>
<evidence type="ECO:0000259" key="3">
    <source>
        <dbReference type="PROSITE" id="PS50110"/>
    </source>
</evidence>
<keyword evidence="6" id="KW-1185">Reference proteome</keyword>
<gene>
    <name evidence="5" type="ORF">SAMN05444281_2516</name>
</gene>
<dbReference type="RefSeq" id="WP_073122067.1">
    <property type="nucleotide sequence ID" value="NZ_BMEN01000005.1"/>
</dbReference>
<dbReference type="STRING" id="1195760.SAMN05444281_2516"/>
<dbReference type="GO" id="GO:0000160">
    <property type="term" value="P:phosphorelay signal transduction system"/>
    <property type="evidence" value="ECO:0007669"/>
    <property type="project" value="InterPro"/>
</dbReference>
<dbReference type="EMBL" id="FQXQ01000006">
    <property type="protein sequence ID" value="SHH88868.1"/>
    <property type="molecule type" value="Genomic_DNA"/>
</dbReference>
<evidence type="ECO:0000313" key="6">
    <source>
        <dbReference type="Proteomes" id="UP000184109"/>
    </source>
</evidence>
<dbReference type="PROSITE" id="PS50110">
    <property type="entry name" value="RESPONSE_REGULATORY"/>
    <property type="match status" value="1"/>
</dbReference>
<dbReference type="SMART" id="SM00850">
    <property type="entry name" value="LytTR"/>
    <property type="match status" value="1"/>
</dbReference>
<name>A0A1M5WN03_9FLAO</name>
<reference evidence="6" key="1">
    <citation type="submission" date="2016-11" db="EMBL/GenBank/DDBJ databases">
        <authorList>
            <person name="Varghese N."/>
            <person name="Submissions S."/>
        </authorList>
    </citation>
    <scope>NUCLEOTIDE SEQUENCE [LARGE SCALE GENOMIC DNA]</scope>
    <source>
        <strain evidence="6">DSM 100572</strain>
    </source>
</reference>
<dbReference type="SMART" id="SM00448">
    <property type="entry name" value="REC"/>
    <property type="match status" value="1"/>
</dbReference>
<feature type="modified residue" description="4-aspartylphosphate" evidence="2">
    <location>
        <position position="56"/>
    </location>
</feature>
<evidence type="ECO:0000256" key="2">
    <source>
        <dbReference type="PROSITE-ProRule" id="PRU00169"/>
    </source>
</evidence>
<feature type="domain" description="HTH LytTR-type" evidence="4">
    <location>
        <begin position="136"/>
        <end position="234"/>
    </location>
</feature>
<evidence type="ECO:0000313" key="5">
    <source>
        <dbReference type="EMBL" id="SHH88868.1"/>
    </source>
</evidence>
<dbReference type="InterPro" id="IPR011006">
    <property type="entry name" value="CheY-like_superfamily"/>
</dbReference>
<keyword evidence="1 2" id="KW-0597">Phosphoprotein</keyword>
<dbReference type="InterPro" id="IPR050595">
    <property type="entry name" value="Bact_response_regulator"/>
</dbReference>
<dbReference type="Pfam" id="PF00072">
    <property type="entry name" value="Response_reg"/>
    <property type="match status" value="1"/>
</dbReference>
<dbReference type="PANTHER" id="PTHR44591">
    <property type="entry name" value="STRESS RESPONSE REGULATOR PROTEIN 1"/>
    <property type="match status" value="1"/>
</dbReference>
<sequence length="235" mass="27390">MKIHNTIIIDDDKSTIEIMNKLCSKHYFLKIEKSFTESVEAFEYVNKNDVDLIFLDIEMPSLNGLDFIKNVNKNINYIIISSKKDYAFNLIGNQNIVGYIHKPINEDSFNKKVDSYINSYRNKNTVLIPHQDSDFIFVNYNRKIVKINVDGILLLESRGDYVIIKTTCKKNYLTKNTLKNFIVKLPGCFIRVHKSYIINISKIDEIENNIIVMGKEHIPISKTYNKILKQNINTI</sequence>